<dbReference type="Proteomes" id="UP000600101">
    <property type="component" value="Unassembled WGS sequence"/>
</dbReference>
<proteinExistence type="predicted"/>
<dbReference type="AlphaFoldDB" id="A0A9X0R575"/>
<organism evidence="1 2">
    <name type="scientific">Siccirubricoccus deserti</name>
    <dbReference type="NCBI Taxonomy" id="2013562"/>
    <lineage>
        <taxon>Bacteria</taxon>
        <taxon>Pseudomonadati</taxon>
        <taxon>Pseudomonadota</taxon>
        <taxon>Alphaproteobacteria</taxon>
        <taxon>Acetobacterales</taxon>
        <taxon>Roseomonadaceae</taxon>
        <taxon>Siccirubricoccus</taxon>
    </lineage>
</organism>
<gene>
    <name evidence="1" type="ORF">H7965_28345</name>
</gene>
<reference evidence="1" key="1">
    <citation type="submission" date="2020-08" db="EMBL/GenBank/DDBJ databases">
        <authorList>
            <person name="Hu Y."/>
            <person name="Nguyen S.V."/>
            <person name="Li F."/>
            <person name="Fanning S."/>
        </authorList>
    </citation>
    <scope>NUCLEOTIDE SEQUENCE</scope>
    <source>
        <strain evidence="1">SYSU D8009</strain>
    </source>
</reference>
<dbReference type="EMBL" id="JACOMF010000125">
    <property type="protein sequence ID" value="MBC4019148.1"/>
    <property type="molecule type" value="Genomic_DNA"/>
</dbReference>
<protein>
    <submittedName>
        <fullName evidence="1">DUF2791 family P-loop domain-containing protein</fullName>
    </submittedName>
</protein>
<dbReference type="Pfam" id="PF10923">
    <property type="entry name" value="BrxC_BrxD"/>
    <property type="match status" value="1"/>
</dbReference>
<name>A0A9X0R575_9PROT</name>
<keyword evidence="2" id="KW-1185">Reference proteome</keyword>
<dbReference type="InterPro" id="IPR021228">
    <property type="entry name" value="BrxD"/>
</dbReference>
<evidence type="ECO:0000313" key="1">
    <source>
        <dbReference type="EMBL" id="MBC4019148.1"/>
    </source>
</evidence>
<sequence length="82" mass="8859">MPRSRAACHGALPPTGLGWQARALYAEAVRNLATRAKPEGGALASVLERFVADLIKDARERSVPVRKVLEERLAHLQEGVGC</sequence>
<evidence type="ECO:0000313" key="2">
    <source>
        <dbReference type="Proteomes" id="UP000600101"/>
    </source>
</evidence>
<accession>A0A9X0R575</accession>
<comment type="caution">
    <text evidence="1">The sequence shown here is derived from an EMBL/GenBank/DDBJ whole genome shotgun (WGS) entry which is preliminary data.</text>
</comment>